<dbReference type="SUPFAM" id="SSF50494">
    <property type="entry name" value="Trypsin-like serine proteases"/>
    <property type="match status" value="1"/>
</dbReference>
<evidence type="ECO:0000256" key="4">
    <source>
        <dbReference type="ARBA" id="ARBA00022825"/>
    </source>
</evidence>
<accession>A0A9W7WK14</accession>
<dbReference type="InterPro" id="IPR050127">
    <property type="entry name" value="Serine_Proteases_S1"/>
</dbReference>
<gene>
    <name evidence="9" type="ORF">IRJ41_025421</name>
</gene>
<evidence type="ECO:0000259" key="8">
    <source>
        <dbReference type="PROSITE" id="PS50240"/>
    </source>
</evidence>
<dbReference type="Proteomes" id="UP001059041">
    <property type="component" value="Linkage Group LG15"/>
</dbReference>
<keyword evidence="4" id="KW-0720">Serine protease</keyword>
<feature type="signal peptide" evidence="7">
    <location>
        <begin position="1"/>
        <end position="28"/>
    </location>
</feature>
<dbReference type="InterPro" id="IPR001254">
    <property type="entry name" value="Trypsin_dom"/>
</dbReference>
<organism evidence="9 10">
    <name type="scientific">Triplophysa rosa</name>
    <name type="common">Cave loach</name>
    <dbReference type="NCBI Taxonomy" id="992332"/>
    <lineage>
        <taxon>Eukaryota</taxon>
        <taxon>Metazoa</taxon>
        <taxon>Chordata</taxon>
        <taxon>Craniata</taxon>
        <taxon>Vertebrata</taxon>
        <taxon>Euteleostomi</taxon>
        <taxon>Actinopterygii</taxon>
        <taxon>Neopterygii</taxon>
        <taxon>Teleostei</taxon>
        <taxon>Ostariophysi</taxon>
        <taxon>Cypriniformes</taxon>
        <taxon>Nemacheilidae</taxon>
        <taxon>Triplophysa</taxon>
    </lineage>
</organism>
<dbReference type="PANTHER" id="PTHR24264">
    <property type="entry name" value="TRYPSIN-RELATED"/>
    <property type="match status" value="1"/>
</dbReference>
<dbReference type="GO" id="GO:0006508">
    <property type="term" value="P:proteolysis"/>
    <property type="evidence" value="ECO:0007669"/>
    <property type="project" value="UniProtKB-KW"/>
</dbReference>
<evidence type="ECO:0000256" key="2">
    <source>
        <dbReference type="ARBA" id="ARBA00022670"/>
    </source>
</evidence>
<evidence type="ECO:0000256" key="7">
    <source>
        <dbReference type="SAM" id="SignalP"/>
    </source>
</evidence>
<dbReference type="PROSITE" id="PS00135">
    <property type="entry name" value="TRYPSIN_SER"/>
    <property type="match status" value="1"/>
</dbReference>
<dbReference type="Pfam" id="PF00089">
    <property type="entry name" value="Trypsin"/>
    <property type="match status" value="1"/>
</dbReference>
<comment type="subcellular location">
    <subcellularLocation>
        <location evidence="1">Secreted</location>
        <location evidence="1">Extracellular space</location>
    </subcellularLocation>
</comment>
<dbReference type="EC" id="3.4.21.4" evidence="6"/>
<feature type="domain" description="Peptidase S1" evidence="8">
    <location>
        <begin position="1"/>
        <end position="91"/>
    </location>
</feature>
<evidence type="ECO:0000256" key="5">
    <source>
        <dbReference type="ARBA" id="ARBA00036320"/>
    </source>
</evidence>
<dbReference type="PROSITE" id="PS50240">
    <property type="entry name" value="TRYPSIN_DOM"/>
    <property type="match status" value="1"/>
</dbReference>
<comment type="caution">
    <text evidence="9">The sequence shown here is derived from an EMBL/GenBank/DDBJ whole genome shotgun (WGS) entry which is preliminary data.</text>
</comment>
<dbReference type="Gene3D" id="2.40.10.10">
    <property type="entry name" value="Trypsin-like serine proteases"/>
    <property type="match status" value="1"/>
</dbReference>
<keyword evidence="2" id="KW-0645">Protease</keyword>
<keyword evidence="3" id="KW-0378">Hydrolase</keyword>
<dbReference type="EMBL" id="JAFHDT010000015">
    <property type="protein sequence ID" value="KAI7800148.1"/>
    <property type="molecule type" value="Genomic_DNA"/>
</dbReference>
<evidence type="ECO:0000313" key="9">
    <source>
        <dbReference type="EMBL" id="KAI7800148.1"/>
    </source>
</evidence>
<feature type="chain" id="PRO_5040967709" description="trypsin" evidence="7">
    <location>
        <begin position="29"/>
        <end position="93"/>
    </location>
</feature>
<dbReference type="InterPro" id="IPR009003">
    <property type="entry name" value="Peptidase_S1_PA"/>
</dbReference>
<dbReference type="AlphaFoldDB" id="A0A9W7WK14"/>
<dbReference type="InterPro" id="IPR043504">
    <property type="entry name" value="Peptidase_S1_PA_chymotrypsin"/>
</dbReference>
<reference evidence="9" key="1">
    <citation type="submission" date="2021-02" db="EMBL/GenBank/DDBJ databases">
        <title>Comparative genomics reveals that relaxation of natural selection precedes convergent phenotypic evolution of cavefish.</title>
        <authorList>
            <person name="Peng Z."/>
        </authorList>
    </citation>
    <scope>NUCLEOTIDE SEQUENCE</scope>
    <source>
        <tissue evidence="9">Muscle</tissue>
    </source>
</reference>
<evidence type="ECO:0000256" key="3">
    <source>
        <dbReference type="ARBA" id="ARBA00022801"/>
    </source>
</evidence>
<evidence type="ECO:0000256" key="1">
    <source>
        <dbReference type="ARBA" id="ARBA00004239"/>
    </source>
</evidence>
<evidence type="ECO:0000256" key="6">
    <source>
        <dbReference type="ARBA" id="ARBA00038868"/>
    </source>
</evidence>
<name>A0A9W7WK14_TRIRA</name>
<comment type="catalytic activity">
    <reaction evidence="5">
        <text>Preferential cleavage: Arg-|-Xaa, Lys-|-Xaa.</text>
        <dbReference type="EC" id="3.4.21.4"/>
    </reaction>
</comment>
<dbReference type="GO" id="GO:0005615">
    <property type="term" value="C:extracellular space"/>
    <property type="evidence" value="ECO:0007669"/>
    <property type="project" value="TreeGrafter"/>
</dbReference>
<protein>
    <recommendedName>
        <fullName evidence="6">trypsin</fullName>
        <ecNumber evidence="6">3.4.21.4</ecNumber>
    </recommendedName>
</protein>
<dbReference type="InterPro" id="IPR033116">
    <property type="entry name" value="TRYPSIN_SER"/>
</dbReference>
<dbReference type="GO" id="GO:0004252">
    <property type="term" value="F:serine-type endopeptidase activity"/>
    <property type="evidence" value="ECO:0007669"/>
    <property type="project" value="UniProtKB-EC"/>
</dbReference>
<keyword evidence="10" id="KW-1185">Reference proteome</keyword>
<keyword evidence="7" id="KW-0732">Signal</keyword>
<proteinExistence type="predicted"/>
<evidence type="ECO:0000313" key="10">
    <source>
        <dbReference type="Proteomes" id="UP001059041"/>
    </source>
</evidence>
<dbReference type="PANTHER" id="PTHR24264:SF54">
    <property type="entry name" value="PEPTIDASE S1 DOMAIN-CONTAINING PROTEIN"/>
    <property type="match status" value="1"/>
</dbReference>
<sequence>MQLAQKIRQTMTCSHLILLNLLLYTCRRLGRVLKPDAVTPGDSGGPLVCKAQNKFVLQGVTSWGLGCAQAMKPGVYVRVSKFVNWIEQTLKEN</sequence>